<gene>
    <name evidence="1" type="ORF">LVJ94_49470</name>
</gene>
<protein>
    <submittedName>
        <fullName evidence="1">Uncharacterized protein</fullName>
    </submittedName>
</protein>
<evidence type="ECO:0000313" key="2">
    <source>
        <dbReference type="Proteomes" id="UP001374803"/>
    </source>
</evidence>
<accession>A0ABZ2L279</accession>
<keyword evidence="2" id="KW-1185">Reference proteome</keyword>
<dbReference type="Proteomes" id="UP001374803">
    <property type="component" value="Chromosome"/>
</dbReference>
<name>A0ABZ2L279_9BACT</name>
<reference evidence="1" key="1">
    <citation type="submission" date="2021-12" db="EMBL/GenBank/DDBJ databases">
        <title>Discovery of the Pendulisporaceae a myxobacterial family with distinct sporulation behavior and unique specialized metabolism.</title>
        <authorList>
            <person name="Garcia R."/>
            <person name="Popoff A."/>
            <person name="Bader C.D."/>
            <person name="Loehr J."/>
            <person name="Walesch S."/>
            <person name="Walt C."/>
            <person name="Boldt J."/>
            <person name="Bunk B."/>
            <person name="Haeckl F.J.F.P.J."/>
            <person name="Gunesch A.P."/>
            <person name="Birkelbach J."/>
            <person name="Nuebel U."/>
            <person name="Pietschmann T."/>
            <person name="Bach T."/>
            <person name="Mueller R."/>
        </authorList>
    </citation>
    <scope>NUCLEOTIDE SEQUENCE</scope>
    <source>
        <strain evidence="1">MSr11367</strain>
    </source>
</reference>
<organism evidence="1 2">
    <name type="scientific">Pendulispora rubella</name>
    <dbReference type="NCBI Taxonomy" id="2741070"/>
    <lineage>
        <taxon>Bacteria</taxon>
        <taxon>Pseudomonadati</taxon>
        <taxon>Myxococcota</taxon>
        <taxon>Myxococcia</taxon>
        <taxon>Myxococcales</taxon>
        <taxon>Sorangiineae</taxon>
        <taxon>Pendulisporaceae</taxon>
        <taxon>Pendulispora</taxon>
    </lineage>
</organism>
<evidence type="ECO:0000313" key="1">
    <source>
        <dbReference type="EMBL" id="WXB04910.1"/>
    </source>
</evidence>
<proteinExistence type="predicted"/>
<dbReference type="RefSeq" id="WP_394834553.1">
    <property type="nucleotide sequence ID" value="NZ_CP089929.1"/>
</dbReference>
<sequence>MDDFIPKILEPIDDDHVYVALAVRVKRCAGCLRPMIPAADRMPLYSAGFPHMTTEQQARRAGWPDITLYAVNVEGRHICDECAVQGHAKFLCALCDEEREANAIQARFGTRADYLCKPCYATVPAAQWDAKSEELAHKHRHD</sequence>
<dbReference type="EMBL" id="CP089983">
    <property type="protein sequence ID" value="WXB04910.1"/>
    <property type="molecule type" value="Genomic_DNA"/>
</dbReference>